<evidence type="ECO:0000256" key="2">
    <source>
        <dbReference type="SAM" id="MobiDB-lite"/>
    </source>
</evidence>
<gene>
    <name evidence="4" type="ORF">HF086_003110</name>
</gene>
<feature type="compositionally biased region" description="Basic residues" evidence="2">
    <location>
        <begin position="368"/>
        <end position="377"/>
    </location>
</feature>
<dbReference type="PROSITE" id="PS50966">
    <property type="entry name" value="ZF_SWIM"/>
    <property type="match status" value="1"/>
</dbReference>
<proteinExistence type="predicted"/>
<dbReference type="InterPro" id="IPR007527">
    <property type="entry name" value="Znf_SWIM"/>
</dbReference>
<sequence>MESSSNIQQQSDVPVYCSDSEPESQEEPCTKRTRKGGLDWIFVKKFVTFDEAQQFLRDEKIWTAKFTHTTEEGKKQYYRCNKVKYRGPQCAAQIYLLFESNSDAVLLYRTSSDHDHEIIGTKNDYGITQETKDEINKLYALHLKPKAILARLSEINATSSTLFQRAFLHKHAKEEQFISYFKQEWVSLNPNWYLGSAEGSPVTNNALESFNRSIKDSHTLRERLPLSRFISVATNMVKEWSKDHKPETFKTLPPIELKDWTLAYQWAKLDKNVKFLESDSGLNTYIVRSSTASDMTFTQDWDTFDGYKKNAFAYWRVALPTQQTAWVNGKCICPIFFKNYMCKHIIGLAIRLKYVAPPAEAKNVPIGQKRKRGRPAKARPALIIQ</sequence>
<protein>
    <recommendedName>
        <fullName evidence="3">SWIM-type domain-containing protein</fullName>
    </recommendedName>
</protein>
<feature type="region of interest" description="Disordered" evidence="2">
    <location>
        <begin position="1"/>
        <end position="31"/>
    </location>
</feature>
<evidence type="ECO:0000259" key="3">
    <source>
        <dbReference type="PROSITE" id="PS50966"/>
    </source>
</evidence>
<feature type="region of interest" description="Disordered" evidence="2">
    <location>
        <begin position="365"/>
        <end position="385"/>
    </location>
</feature>
<accession>A0A922MXM3</accession>
<evidence type="ECO:0000256" key="1">
    <source>
        <dbReference type="PROSITE-ProRule" id="PRU00325"/>
    </source>
</evidence>
<dbReference type="EMBL" id="JACEFF010000089">
    <property type="protein sequence ID" value="KAH9644325.1"/>
    <property type="molecule type" value="Genomic_DNA"/>
</dbReference>
<keyword evidence="1" id="KW-0863">Zinc-finger</keyword>
<name>A0A922MXM3_SPOEX</name>
<dbReference type="Proteomes" id="UP000814243">
    <property type="component" value="Unassembled WGS sequence"/>
</dbReference>
<keyword evidence="1" id="KW-0479">Metal-binding</keyword>
<keyword evidence="1" id="KW-0862">Zinc</keyword>
<dbReference type="AlphaFoldDB" id="A0A922MXM3"/>
<organism evidence="4 5">
    <name type="scientific">Spodoptera exigua</name>
    <name type="common">Beet armyworm</name>
    <name type="synonym">Noctua fulgens</name>
    <dbReference type="NCBI Taxonomy" id="7107"/>
    <lineage>
        <taxon>Eukaryota</taxon>
        <taxon>Metazoa</taxon>
        <taxon>Ecdysozoa</taxon>
        <taxon>Arthropoda</taxon>
        <taxon>Hexapoda</taxon>
        <taxon>Insecta</taxon>
        <taxon>Pterygota</taxon>
        <taxon>Neoptera</taxon>
        <taxon>Endopterygota</taxon>
        <taxon>Lepidoptera</taxon>
        <taxon>Glossata</taxon>
        <taxon>Ditrysia</taxon>
        <taxon>Noctuoidea</taxon>
        <taxon>Noctuidae</taxon>
        <taxon>Amphipyrinae</taxon>
        <taxon>Spodoptera</taxon>
    </lineage>
</organism>
<feature type="compositionally biased region" description="Polar residues" evidence="2">
    <location>
        <begin position="1"/>
        <end position="12"/>
    </location>
</feature>
<reference evidence="4" key="1">
    <citation type="journal article" date="2021" name="G3 (Bethesda)">
        <title>Genome and transcriptome analysis of the beet armyworm Spodoptera exigua reveals targets for pest control. .</title>
        <authorList>
            <person name="Simon S."/>
            <person name="Breeschoten T."/>
            <person name="Jansen H.J."/>
            <person name="Dirks R.P."/>
            <person name="Schranz M.E."/>
            <person name="Ros V.I.D."/>
        </authorList>
    </citation>
    <scope>NUCLEOTIDE SEQUENCE</scope>
    <source>
        <strain evidence="4">TB_SE_WUR_2020</strain>
    </source>
</reference>
<feature type="domain" description="SWIM-type" evidence="3">
    <location>
        <begin position="315"/>
        <end position="353"/>
    </location>
</feature>
<evidence type="ECO:0000313" key="5">
    <source>
        <dbReference type="Proteomes" id="UP000814243"/>
    </source>
</evidence>
<dbReference type="GO" id="GO:0008270">
    <property type="term" value="F:zinc ion binding"/>
    <property type="evidence" value="ECO:0007669"/>
    <property type="project" value="UniProtKB-KW"/>
</dbReference>
<comment type="caution">
    <text evidence="4">The sequence shown here is derived from an EMBL/GenBank/DDBJ whole genome shotgun (WGS) entry which is preliminary data.</text>
</comment>
<evidence type="ECO:0000313" key="4">
    <source>
        <dbReference type="EMBL" id="KAH9644325.1"/>
    </source>
</evidence>